<dbReference type="PANTHER" id="PTHR22911">
    <property type="entry name" value="ACYL-MALONYL CONDENSING ENZYME-RELATED"/>
    <property type="match status" value="1"/>
</dbReference>
<evidence type="ECO:0000259" key="2">
    <source>
        <dbReference type="Pfam" id="PF00892"/>
    </source>
</evidence>
<dbReference type="RefSeq" id="WP_191908123.1">
    <property type="nucleotide sequence ID" value="NZ_CP042906.1"/>
</dbReference>
<feature type="transmembrane region" description="Helical" evidence="1">
    <location>
        <begin position="70"/>
        <end position="87"/>
    </location>
</feature>
<feature type="transmembrane region" description="Helical" evidence="1">
    <location>
        <begin position="220"/>
        <end position="238"/>
    </location>
</feature>
<dbReference type="GO" id="GO:0016020">
    <property type="term" value="C:membrane"/>
    <property type="evidence" value="ECO:0007669"/>
    <property type="project" value="InterPro"/>
</dbReference>
<feature type="transmembrane region" description="Helical" evidence="1">
    <location>
        <begin position="7"/>
        <end position="28"/>
    </location>
</feature>
<feature type="transmembrane region" description="Helical" evidence="1">
    <location>
        <begin position="122"/>
        <end position="144"/>
    </location>
</feature>
<feature type="transmembrane region" description="Helical" evidence="1">
    <location>
        <begin position="150"/>
        <end position="169"/>
    </location>
</feature>
<dbReference type="InterPro" id="IPR000620">
    <property type="entry name" value="EamA_dom"/>
</dbReference>
<keyword evidence="1" id="KW-0472">Membrane</keyword>
<keyword evidence="1" id="KW-1133">Transmembrane helix</keyword>
<organism evidence="3 4">
    <name type="scientific">Hypericibacter terrae</name>
    <dbReference type="NCBI Taxonomy" id="2602015"/>
    <lineage>
        <taxon>Bacteria</taxon>
        <taxon>Pseudomonadati</taxon>
        <taxon>Pseudomonadota</taxon>
        <taxon>Alphaproteobacteria</taxon>
        <taxon>Rhodospirillales</taxon>
        <taxon>Dongiaceae</taxon>
        <taxon>Hypericibacter</taxon>
    </lineage>
</organism>
<gene>
    <name evidence="3" type="ORF">FRZ44_31910</name>
</gene>
<dbReference type="AlphaFoldDB" id="A0A5J6MK79"/>
<dbReference type="SUPFAM" id="SSF103481">
    <property type="entry name" value="Multidrug resistance efflux transporter EmrE"/>
    <property type="match status" value="2"/>
</dbReference>
<dbReference type="PROSITE" id="PS51257">
    <property type="entry name" value="PROKAR_LIPOPROTEIN"/>
    <property type="match status" value="1"/>
</dbReference>
<sequence length="305" mass="32868">MGPTRESLLAALAVTVAGCVWGALWIPLRHLESTGLVGPWATIGGEVAATLVMLPLALRRWRRWKAIGPLFLMGLFGGAAFVLYNNAILTTDVIHAMLLFYLTPIWSTLLARLFLGQPITPVRIVTILLGFGGLAIVLGAKGWLPIPSRLGDWMALASGILWAFSLVVIRKRGDIAPYESSLSFFVVGLLASVLVPLAVMPETLFENLPRLDDFARFLPWLILLGPLLWVPTQLLLMWGTKRLDPGRVGILLMGEALVGAATAAFLTDEPFGWREMVGGTLIIGAGLIDTLMPGPDGKVIQTASA</sequence>
<feature type="transmembrane region" description="Helical" evidence="1">
    <location>
        <begin position="93"/>
        <end position="115"/>
    </location>
</feature>
<dbReference type="InterPro" id="IPR037185">
    <property type="entry name" value="EmrE-like"/>
</dbReference>
<proteinExistence type="predicted"/>
<dbReference type="Proteomes" id="UP000326202">
    <property type="component" value="Chromosome"/>
</dbReference>
<protein>
    <recommendedName>
        <fullName evidence="2">EamA domain-containing protein</fullName>
    </recommendedName>
</protein>
<evidence type="ECO:0000256" key="1">
    <source>
        <dbReference type="SAM" id="Phobius"/>
    </source>
</evidence>
<accession>A0A5J6MK79</accession>
<reference evidence="3 4" key="1">
    <citation type="submission" date="2019-08" db="EMBL/GenBank/DDBJ databases">
        <title>Hyperibacter terrae gen. nov., sp. nov. and Hyperibacter viscosus sp. nov., two new members in the family Rhodospirillaceae isolated from the rhizosphere of Hypericum perforatum.</title>
        <authorList>
            <person name="Noviana Z."/>
        </authorList>
    </citation>
    <scope>NUCLEOTIDE SEQUENCE [LARGE SCALE GENOMIC DNA]</scope>
    <source>
        <strain evidence="3 4">R5913</strain>
    </source>
</reference>
<dbReference type="EMBL" id="CP042906">
    <property type="protein sequence ID" value="QEX17888.1"/>
    <property type="molecule type" value="Genomic_DNA"/>
</dbReference>
<name>A0A5J6MK79_9PROT</name>
<keyword evidence="4" id="KW-1185">Reference proteome</keyword>
<evidence type="ECO:0000313" key="4">
    <source>
        <dbReference type="Proteomes" id="UP000326202"/>
    </source>
</evidence>
<dbReference type="Gene3D" id="1.10.3730.20">
    <property type="match status" value="1"/>
</dbReference>
<feature type="transmembrane region" description="Helical" evidence="1">
    <location>
        <begin position="181"/>
        <end position="200"/>
    </location>
</feature>
<evidence type="ECO:0000313" key="3">
    <source>
        <dbReference type="EMBL" id="QEX17888.1"/>
    </source>
</evidence>
<feature type="domain" description="EamA" evidence="2">
    <location>
        <begin position="10"/>
        <end position="138"/>
    </location>
</feature>
<keyword evidence="1" id="KW-0812">Transmembrane</keyword>
<dbReference type="PANTHER" id="PTHR22911:SF76">
    <property type="entry name" value="EAMA DOMAIN-CONTAINING PROTEIN"/>
    <property type="match status" value="1"/>
</dbReference>
<dbReference type="KEGG" id="htq:FRZ44_31910"/>
<dbReference type="Pfam" id="PF00892">
    <property type="entry name" value="EamA"/>
    <property type="match status" value="2"/>
</dbReference>
<feature type="transmembrane region" description="Helical" evidence="1">
    <location>
        <begin position="40"/>
        <end position="58"/>
    </location>
</feature>
<feature type="transmembrane region" description="Helical" evidence="1">
    <location>
        <begin position="250"/>
        <end position="267"/>
    </location>
</feature>
<feature type="domain" description="EamA" evidence="2">
    <location>
        <begin position="150"/>
        <end position="285"/>
    </location>
</feature>